<evidence type="ECO:0000313" key="3">
    <source>
        <dbReference type="Proteomes" id="UP000182658"/>
    </source>
</evidence>
<sequence length="133" mass="14397">MISRGLLLRRPLRPWTSSSPIFAARCLHNLSPSGRPVLLPNLKPTVTPPGRRNGRAWETTTTGDKQSGHIAASQNEGILFIDSKLRHPPYRGSTQSLIFLQTYSPSSSAPCFGDHGRATATSPTFSGSSTTPR</sequence>
<feature type="compositionally biased region" description="Low complexity" evidence="1">
    <location>
        <begin position="118"/>
        <end position="133"/>
    </location>
</feature>
<accession>A0A1J7JJ83</accession>
<gene>
    <name evidence="2" type="ORF">CONLIGDRAFT_634044</name>
</gene>
<name>A0A1J7JJ83_9PEZI</name>
<protein>
    <submittedName>
        <fullName evidence="2">Uncharacterized protein</fullName>
    </submittedName>
</protein>
<evidence type="ECO:0000256" key="1">
    <source>
        <dbReference type="SAM" id="MobiDB-lite"/>
    </source>
</evidence>
<reference evidence="2 3" key="1">
    <citation type="submission" date="2016-10" db="EMBL/GenBank/DDBJ databases">
        <title>Draft genome sequence of Coniochaeta ligniaria NRRL30616, a lignocellulolytic fungus for bioabatement of inhibitors in plant biomass hydrolysates.</title>
        <authorList>
            <consortium name="DOE Joint Genome Institute"/>
            <person name="Jimenez D.J."/>
            <person name="Hector R.E."/>
            <person name="Riley R."/>
            <person name="Sun H."/>
            <person name="Grigoriev I.V."/>
            <person name="Van Elsas J.D."/>
            <person name="Nichols N.N."/>
        </authorList>
    </citation>
    <scope>NUCLEOTIDE SEQUENCE [LARGE SCALE GENOMIC DNA]</scope>
    <source>
        <strain evidence="2 3">NRRL 30616</strain>
    </source>
</reference>
<organism evidence="2 3">
    <name type="scientific">Coniochaeta ligniaria NRRL 30616</name>
    <dbReference type="NCBI Taxonomy" id="1408157"/>
    <lineage>
        <taxon>Eukaryota</taxon>
        <taxon>Fungi</taxon>
        <taxon>Dikarya</taxon>
        <taxon>Ascomycota</taxon>
        <taxon>Pezizomycotina</taxon>
        <taxon>Sordariomycetes</taxon>
        <taxon>Sordariomycetidae</taxon>
        <taxon>Coniochaetales</taxon>
        <taxon>Coniochaetaceae</taxon>
        <taxon>Coniochaeta</taxon>
    </lineage>
</organism>
<keyword evidence="3" id="KW-1185">Reference proteome</keyword>
<feature type="region of interest" description="Disordered" evidence="1">
    <location>
        <begin position="38"/>
        <end position="70"/>
    </location>
</feature>
<proteinExistence type="predicted"/>
<feature type="region of interest" description="Disordered" evidence="1">
    <location>
        <begin position="114"/>
        <end position="133"/>
    </location>
</feature>
<dbReference type="AlphaFoldDB" id="A0A1J7JJ83"/>
<dbReference type="EMBL" id="KV875099">
    <property type="protein sequence ID" value="OIW27706.1"/>
    <property type="molecule type" value="Genomic_DNA"/>
</dbReference>
<dbReference type="Proteomes" id="UP000182658">
    <property type="component" value="Unassembled WGS sequence"/>
</dbReference>
<evidence type="ECO:0000313" key="2">
    <source>
        <dbReference type="EMBL" id="OIW27706.1"/>
    </source>
</evidence>
<dbReference type="InParanoid" id="A0A1J7JJ83"/>